<dbReference type="AlphaFoldDB" id="A0A9P4N1D1"/>
<keyword evidence="5" id="KW-1185">Reference proteome</keyword>
<keyword evidence="3" id="KW-0560">Oxidoreductase</keyword>
<name>A0A9P4N1D1_9PLEO</name>
<proteinExistence type="inferred from homology"/>
<dbReference type="Proteomes" id="UP000800093">
    <property type="component" value="Unassembled WGS sequence"/>
</dbReference>
<dbReference type="Gene3D" id="3.40.50.720">
    <property type="entry name" value="NAD(P)-binding Rossmann-like Domain"/>
    <property type="match status" value="1"/>
</dbReference>
<dbReference type="PANTHER" id="PTHR24320:SF252">
    <property type="entry name" value="DEHYDROGENASE_REDUCTASE FAMILY PROTEIN, PUTATIVE (AFU_ORTHOLOGUE AFUA_3G08550)-RELATED"/>
    <property type="match status" value="1"/>
</dbReference>
<accession>A0A9P4N1D1</accession>
<evidence type="ECO:0000256" key="2">
    <source>
        <dbReference type="ARBA" id="ARBA00022857"/>
    </source>
</evidence>
<keyword evidence="2" id="KW-0521">NADP</keyword>
<dbReference type="InterPro" id="IPR036291">
    <property type="entry name" value="NAD(P)-bd_dom_sf"/>
</dbReference>
<dbReference type="Pfam" id="PF00106">
    <property type="entry name" value="adh_short"/>
    <property type="match status" value="1"/>
</dbReference>
<organism evidence="4 5">
    <name type="scientific">Lojkania enalia</name>
    <dbReference type="NCBI Taxonomy" id="147567"/>
    <lineage>
        <taxon>Eukaryota</taxon>
        <taxon>Fungi</taxon>
        <taxon>Dikarya</taxon>
        <taxon>Ascomycota</taxon>
        <taxon>Pezizomycotina</taxon>
        <taxon>Dothideomycetes</taxon>
        <taxon>Pleosporomycetidae</taxon>
        <taxon>Pleosporales</taxon>
        <taxon>Pleosporales incertae sedis</taxon>
        <taxon>Lojkania</taxon>
    </lineage>
</organism>
<dbReference type="OrthoDB" id="542013at2759"/>
<dbReference type="InterPro" id="IPR002347">
    <property type="entry name" value="SDR_fam"/>
</dbReference>
<dbReference type="PRINTS" id="PR00081">
    <property type="entry name" value="GDHRDH"/>
</dbReference>
<evidence type="ECO:0000313" key="4">
    <source>
        <dbReference type="EMBL" id="KAF2258614.1"/>
    </source>
</evidence>
<comment type="caution">
    <text evidence="4">The sequence shown here is derived from an EMBL/GenBank/DDBJ whole genome shotgun (WGS) entry which is preliminary data.</text>
</comment>
<dbReference type="SUPFAM" id="SSF51735">
    <property type="entry name" value="NAD(P)-binding Rossmann-fold domains"/>
    <property type="match status" value="1"/>
</dbReference>
<dbReference type="PANTHER" id="PTHR24320">
    <property type="entry name" value="RETINOL DEHYDROGENASE"/>
    <property type="match status" value="1"/>
</dbReference>
<gene>
    <name evidence="4" type="ORF">CC78DRAFT_537646</name>
</gene>
<evidence type="ECO:0000313" key="5">
    <source>
        <dbReference type="Proteomes" id="UP000800093"/>
    </source>
</evidence>
<dbReference type="EMBL" id="ML986752">
    <property type="protein sequence ID" value="KAF2258614.1"/>
    <property type="molecule type" value="Genomic_DNA"/>
</dbReference>
<sequence length="367" mass="40078">MDAPFQRLVGRFVPASLPPSGSFDGQTVLIAGASTGIGLAAAVHFATLGASVIITSRVASRVEAAKRHIEEAVGPSYKGDISCLELDLESYESCTSFMAKLKTSLPDPAALDVAILNGGMVNSHWEQSEAGWERTIQINTIGTTLLSLLLLGWMREARSHRKSPAHIVFVSSRDHLYNDIDPLVRWSQEKDGILRQVSSKDNWDGGFWETQPNYNVSKLLLMYMIEGVSELARGPDGEPLVIVNSVCPGMVKTDIGRHIATRSWVHAIGVWLTLFVIAKTADSGSRICVTAALKPKENHGEFVNYWMTPDMYRGQAESVIGSDKARALQKQVWKEVIDELKSNVPGLQASLDKMCQPAMDTLGKGSI</sequence>
<comment type="similarity">
    <text evidence="1">Belongs to the short-chain dehydrogenases/reductases (SDR) family.</text>
</comment>
<evidence type="ECO:0000256" key="1">
    <source>
        <dbReference type="ARBA" id="ARBA00006484"/>
    </source>
</evidence>
<evidence type="ECO:0000256" key="3">
    <source>
        <dbReference type="ARBA" id="ARBA00023002"/>
    </source>
</evidence>
<protein>
    <submittedName>
        <fullName evidence="4">NAD(P)-binding protein</fullName>
    </submittedName>
</protein>
<dbReference type="GO" id="GO:0016491">
    <property type="term" value="F:oxidoreductase activity"/>
    <property type="evidence" value="ECO:0007669"/>
    <property type="project" value="UniProtKB-KW"/>
</dbReference>
<reference evidence="5" key="1">
    <citation type="journal article" date="2020" name="Stud. Mycol.">
        <title>101 Dothideomycetes genomes: A test case for predicting lifestyles and emergence of pathogens.</title>
        <authorList>
            <person name="Haridas S."/>
            <person name="Albert R."/>
            <person name="Binder M."/>
            <person name="Bloem J."/>
            <person name="LaButti K."/>
            <person name="Salamov A."/>
            <person name="Andreopoulos B."/>
            <person name="Baker S."/>
            <person name="Barry K."/>
            <person name="Bills G."/>
            <person name="Bluhm B."/>
            <person name="Cannon C."/>
            <person name="Castanera R."/>
            <person name="Culley D."/>
            <person name="Daum C."/>
            <person name="Ezra D."/>
            <person name="Gonzalez J."/>
            <person name="Henrissat B."/>
            <person name="Kuo A."/>
            <person name="Liang C."/>
            <person name="Lipzen A."/>
            <person name="Lutzoni F."/>
            <person name="Magnuson J."/>
            <person name="Mondo S."/>
            <person name="Nolan M."/>
            <person name="Ohm R."/>
            <person name="Pangilinan J."/>
            <person name="Park H.-J."/>
            <person name="Ramirez L."/>
            <person name="Alfaro M."/>
            <person name="Sun H."/>
            <person name="Tritt A."/>
            <person name="Yoshinaga Y."/>
            <person name="Zwiers L.-H."/>
            <person name="Turgeon B."/>
            <person name="Goodwin S."/>
            <person name="Spatafora J."/>
            <person name="Crous P."/>
            <person name="Grigoriev I."/>
        </authorList>
    </citation>
    <scope>NUCLEOTIDE SEQUENCE [LARGE SCALE GENOMIC DNA]</scope>
    <source>
        <strain evidence="5">CBS 304.66</strain>
    </source>
</reference>